<evidence type="ECO:0000313" key="5">
    <source>
        <dbReference type="EMBL" id="KJD33991.1"/>
    </source>
</evidence>
<dbReference type="Pfam" id="PF17293">
    <property type="entry name" value="Arm-DNA-bind_5"/>
    <property type="match status" value="1"/>
</dbReference>
<dbReference type="Gene3D" id="1.10.150.130">
    <property type="match status" value="1"/>
</dbReference>
<gene>
    <name evidence="5" type="ORF">PK35_04440</name>
</gene>
<dbReference type="Pfam" id="PF00589">
    <property type="entry name" value="Phage_integrase"/>
    <property type="match status" value="1"/>
</dbReference>
<dbReference type="RefSeq" id="WP_044625482.1">
    <property type="nucleotide sequence ID" value="NZ_JTDV01000002.1"/>
</dbReference>
<dbReference type="STRING" id="1382798.PK35_04440"/>
<accession>A0A0D7W4G2</accession>
<dbReference type="InterPro" id="IPR013762">
    <property type="entry name" value="Integrase-like_cat_sf"/>
</dbReference>
<dbReference type="InterPro" id="IPR025269">
    <property type="entry name" value="SAM-like_dom"/>
</dbReference>
<dbReference type="GO" id="GO:0003677">
    <property type="term" value="F:DNA binding"/>
    <property type="evidence" value="ECO:0007669"/>
    <property type="project" value="UniProtKB-KW"/>
</dbReference>
<dbReference type="GO" id="GO:0006310">
    <property type="term" value="P:DNA recombination"/>
    <property type="evidence" value="ECO:0007669"/>
    <property type="project" value="UniProtKB-KW"/>
</dbReference>
<keyword evidence="2" id="KW-0238">DNA-binding</keyword>
<dbReference type="Pfam" id="PF13102">
    <property type="entry name" value="Phage_int_SAM_5"/>
    <property type="match status" value="1"/>
</dbReference>
<dbReference type="PROSITE" id="PS51898">
    <property type="entry name" value="TYR_RECOMBINASE"/>
    <property type="match status" value="1"/>
</dbReference>
<organism evidence="5 6">
    <name type="scientific">Neotamlana nanhaiensis</name>
    <dbReference type="NCBI Taxonomy" id="1382798"/>
    <lineage>
        <taxon>Bacteria</taxon>
        <taxon>Pseudomonadati</taxon>
        <taxon>Bacteroidota</taxon>
        <taxon>Flavobacteriia</taxon>
        <taxon>Flavobacteriales</taxon>
        <taxon>Flavobacteriaceae</taxon>
        <taxon>Neotamlana</taxon>
    </lineage>
</organism>
<dbReference type="PANTHER" id="PTHR30349">
    <property type="entry name" value="PHAGE INTEGRASE-RELATED"/>
    <property type="match status" value="1"/>
</dbReference>
<dbReference type="InterPro" id="IPR010998">
    <property type="entry name" value="Integrase_recombinase_N"/>
</dbReference>
<comment type="similarity">
    <text evidence="1">Belongs to the 'phage' integrase family.</text>
</comment>
<evidence type="ECO:0000259" key="4">
    <source>
        <dbReference type="PROSITE" id="PS51898"/>
    </source>
</evidence>
<protein>
    <submittedName>
        <fullName evidence="5">Integrase</fullName>
    </submittedName>
</protein>
<dbReference type="InterPro" id="IPR011010">
    <property type="entry name" value="DNA_brk_join_enz"/>
</dbReference>
<dbReference type="Gene3D" id="1.10.443.10">
    <property type="entry name" value="Intergrase catalytic core"/>
    <property type="match status" value="1"/>
</dbReference>
<dbReference type="Proteomes" id="UP000032361">
    <property type="component" value="Unassembled WGS sequence"/>
</dbReference>
<keyword evidence="6" id="KW-1185">Reference proteome</keyword>
<evidence type="ECO:0000256" key="2">
    <source>
        <dbReference type="ARBA" id="ARBA00023125"/>
    </source>
</evidence>
<reference evidence="5 6" key="1">
    <citation type="journal article" date="2015" name="Antonie Van Leeuwenhoek">
        <title>Tamlana nanhaiensis sp. nov., isolated from surface seawater collected from the South China Sea.</title>
        <authorList>
            <person name="Liu X."/>
            <person name="Lai Q."/>
            <person name="Du Y."/>
            <person name="Li G."/>
            <person name="Sun F."/>
            <person name="Shao Z."/>
        </authorList>
    </citation>
    <scope>NUCLEOTIDE SEQUENCE [LARGE SCALE GENOMIC DNA]</scope>
    <source>
        <strain evidence="5 6">FHC16</strain>
    </source>
</reference>
<name>A0A0D7W4G2_9FLAO</name>
<evidence type="ECO:0000256" key="3">
    <source>
        <dbReference type="ARBA" id="ARBA00023172"/>
    </source>
</evidence>
<proteinExistence type="inferred from homology"/>
<dbReference type="InterPro" id="IPR050090">
    <property type="entry name" value="Tyrosine_recombinase_XerCD"/>
</dbReference>
<dbReference type="PANTHER" id="PTHR30349:SF64">
    <property type="entry name" value="PROPHAGE INTEGRASE INTD-RELATED"/>
    <property type="match status" value="1"/>
</dbReference>
<dbReference type="EMBL" id="JTDV01000002">
    <property type="protein sequence ID" value="KJD33991.1"/>
    <property type="molecule type" value="Genomic_DNA"/>
</dbReference>
<dbReference type="InterPro" id="IPR035386">
    <property type="entry name" value="Arm-DNA-bind_5"/>
</dbReference>
<dbReference type="CDD" id="cd01185">
    <property type="entry name" value="INTN1_C_like"/>
    <property type="match status" value="1"/>
</dbReference>
<evidence type="ECO:0000256" key="1">
    <source>
        <dbReference type="ARBA" id="ARBA00008857"/>
    </source>
</evidence>
<feature type="domain" description="Tyr recombinase" evidence="4">
    <location>
        <begin position="210"/>
        <end position="398"/>
    </location>
</feature>
<evidence type="ECO:0000313" key="6">
    <source>
        <dbReference type="Proteomes" id="UP000032361"/>
    </source>
</evidence>
<dbReference type="InterPro" id="IPR002104">
    <property type="entry name" value="Integrase_catalytic"/>
</dbReference>
<dbReference type="PATRIC" id="fig|1382798.3.peg.2065"/>
<dbReference type="OrthoDB" id="1094492at2"/>
<keyword evidence="3" id="KW-0233">DNA recombination</keyword>
<dbReference type="AlphaFoldDB" id="A0A0D7W4G2"/>
<dbReference type="SUPFAM" id="SSF56349">
    <property type="entry name" value="DNA breaking-rejoining enzymes"/>
    <property type="match status" value="1"/>
</dbReference>
<sequence>MASINILLRKKANARGEYPIVMRIVKERKSKTITLGISCYEKDWDFNNKRFKKSHPNWNQRNRILLKLEQRALKIVDDFLAQKLDFTLAQFEEKFRGTKLTKTSNVLEFFDMIIKEMVDADRISNANAYKSTKDSLLKFKGNHIPFQSVTPEFLEKYEAFLRINGNQNGGIAFKMRELRSIINKAITRKLIPQEIYPFRDYKISKLKSKPTKRALTIDEFRSIRDIDLSEHPHLIETHNYFMFSIYTRGMNFQDMMLLKWSNIQNGRIHYTRSKTKGKFNLEVIDKAQEILDYYKTQNRFTQYVFPILLKEDLTAQQIHYRKCKVLSMYNKRLKELGRLANIEKPLTSYVARHSFATILKMSGTPIEKISEMMGHADVNITMSYLKEFDNETLDKENRKLMDL</sequence>
<comment type="caution">
    <text evidence="5">The sequence shown here is derived from an EMBL/GenBank/DDBJ whole genome shotgun (WGS) entry which is preliminary data.</text>
</comment>
<dbReference type="GO" id="GO:0015074">
    <property type="term" value="P:DNA integration"/>
    <property type="evidence" value="ECO:0007669"/>
    <property type="project" value="InterPro"/>
</dbReference>